<dbReference type="SUPFAM" id="SSF53850">
    <property type="entry name" value="Periplasmic binding protein-like II"/>
    <property type="match status" value="1"/>
</dbReference>
<evidence type="ECO:0000256" key="2">
    <source>
        <dbReference type="SAM" id="SignalP"/>
    </source>
</evidence>
<feature type="signal peptide" evidence="2">
    <location>
        <begin position="1"/>
        <end position="24"/>
    </location>
</feature>
<dbReference type="CDD" id="cd07012">
    <property type="entry name" value="PBP2_Bug_TTT"/>
    <property type="match status" value="1"/>
</dbReference>
<dbReference type="Pfam" id="PF03401">
    <property type="entry name" value="TctC"/>
    <property type="match status" value="1"/>
</dbReference>
<dbReference type="Proteomes" id="UP000184207">
    <property type="component" value="Unassembled WGS sequence"/>
</dbReference>
<organism evidence="3 4">
    <name type="scientific">Fervidobacterium gondwanense DSM 13020</name>
    <dbReference type="NCBI Taxonomy" id="1121883"/>
    <lineage>
        <taxon>Bacteria</taxon>
        <taxon>Thermotogati</taxon>
        <taxon>Thermotogota</taxon>
        <taxon>Thermotogae</taxon>
        <taxon>Thermotogales</taxon>
        <taxon>Fervidobacteriaceae</taxon>
        <taxon>Fervidobacterium</taxon>
    </lineage>
</organism>
<name>A0A1M7RRS0_FERGO</name>
<dbReference type="AlphaFoldDB" id="A0A1M7RRS0"/>
<dbReference type="RefSeq" id="WP_072757199.1">
    <property type="nucleotide sequence ID" value="NZ_FRDJ01000001.1"/>
</dbReference>
<evidence type="ECO:0000313" key="3">
    <source>
        <dbReference type="EMBL" id="SHN48975.1"/>
    </source>
</evidence>
<keyword evidence="4" id="KW-1185">Reference proteome</keyword>
<dbReference type="PIRSF" id="PIRSF017082">
    <property type="entry name" value="YflP"/>
    <property type="match status" value="1"/>
</dbReference>
<dbReference type="STRING" id="1121883.SAMN02745226_00080"/>
<dbReference type="InterPro" id="IPR042100">
    <property type="entry name" value="Bug_dom1"/>
</dbReference>
<protein>
    <submittedName>
        <fullName evidence="3">Tripartite-type tricarboxylate transporter, receptor component TctC</fullName>
    </submittedName>
</protein>
<dbReference type="PANTHER" id="PTHR42928:SF5">
    <property type="entry name" value="BLR1237 PROTEIN"/>
    <property type="match status" value="1"/>
</dbReference>
<accession>A0A1M7RRS0</accession>
<dbReference type="Gene3D" id="3.40.190.10">
    <property type="entry name" value="Periplasmic binding protein-like II"/>
    <property type="match status" value="1"/>
</dbReference>
<keyword evidence="2" id="KW-0732">Signal</keyword>
<reference evidence="4" key="1">
    <citation type="submission" date="2016-12" db="EMBL/GenBank/DDBJ databases">
        <authorList>
            <person name="Varghese N."/>
            <person name="Submissions S."/>
        </authorList>
    </citation>
    <scope>NUCLEOTIDE SEQUENCE [LARGE SCALE GENOMIC DNA]</scope>
    <source>
        <strain evidence="4">DSM 13020</strain>
    </source>
</reference>
<keyword evidence="3" id="KW-0675">Receptor</keyword>
<gene>
    <name evidence="3" type="ORF">SAMN02745226_00080</name>
</gene>
<sequence length="317" mass="34448">MLKRFLTVVLTLVVLLVGTASLFAAYPEKPVTVVVPYSAGGASDIMARLIAEFWKKYTGKDMVVTNVVGAEGAVAAQQMLTTRPDGYTVLWYHQAILGNYYLGVANIKWTDFTPACVVTKTARITAARADAPWKNLKEAIEDAKKNPKKYVYGAGAGGIAYLEYAPVEMAAPGAFRVVPNEGGDAQRITALLGGHVDVVPLALVSAVQYIKNGQIKVLALHDDEPDPFIPDAPTSASLGLPELNFPMTNTFFFPPKTLPGIVSEFNKIIAKIVADPEFKKKLAEVAYATPFFKTGKDLEDFWKKQDAIYKKAAETVK</sequence>
<proteinExistence type="inferred from homology"/>
<dbReference type="EMBL" id="FRDJ01000001">
    <property type="protein sequence ID" value="SHN48975.1"/>
    <property type="molecule type" value="Genomic_DNA"/>
</dbReference>
<comment type="similarity">
    <text evidence="1">Belongs to the UPF0065 (bug) family.</text>
</comment>
<dbReference type="InterPro" id="IPR005064">
    <property type="entry name" value="BUG"/>
</dbReference>
<dbReference type="OrthoDB" id="8881899at2"/>
<dbReference type="PANTHER" id="PTHR42928">
    <property type="entry name" value="TRICARBOXYLATE-BINDING PROTEIN"/>
    <property type="match status" value="1"/>
</dbReference>
<dbReference type="Gene3D" id="3.40.190.150">
    <property type="entry name" value="Bordetella uptake gene, domain 1"/>
    <property type="match status" value="1"/>
</dbReference>
<evidence type="ECO:0000256" key="1">
    <source>
        <dbReference type="ARBA" id="ARBA00006987"/>
    </source>
</evidence>
<evidence type="ECO:0000313" key="4">
    <source>
        <dbReference type="Proteomes" id="UP000184207"/>
    </source>
</evidence>
<feature type="chain" id="PRO_5013291755" evidence="2">
    <location>
        <begin position="25"/>
        <end position="317"/>
    </location>
</feature>